<sequence>MFIHIGNDHVVHTEDIISIIDCQAIENSVIMKTMLENQHSNKSVIGSASHAKSIVITNDFIFYSNVSVVTLTKRSSYQAGFDHHEICFE</sequence>
<organism evidence="1">
    <name type="scientific">Ornithinibacillus sp. 4-3</name>
    <dbReference type="NCBI Taxonomy" id="3231488"/>
    <lineage>
        <taxon>Bacteria</taxon>
        <taxon>Bacillati</taxon>
        <taxon>Bacillota</taxon>
        <taxon>Bacilli</taxon>
        <taxon>Bacillales</taxon>
        <taxon>Bacillaceae</taxon>
        <taxon>Ornithinibacillus</taxon>
    </lineage>
</organism>
<dbReference type="AlphaFoldDB" id="A0AB39HRG0"/>
<reference evidence="1" key="1">
    <citation type="submission" date="2024-07" db="EMBL/GenBank/DDBJ databases">
        <title>Halotolerant mesophilic bacterium Ornithinibacillus sp. 4-3, sp. nov., isolated from soil.</title>
        <authorList>
            <person name="Sidarenka A.V."/>
            <person name="Guliayeva D.E."/>
            <person name="Leanovich S.I."/>
            <person name="Hileuskaya K.S."/>
            <person name="Akhremchuk A.E."/>
            <person name="Sikolenko M.A."/>
            <person name="Valentovich L.N."/>
        </authorList>
    </citation>
    <scope>NUCLEOTIDE SEQUENCE</scope>
    <source>
        <strain evidence="1">4-3</strain>
    </source>
</reference>
<protein>
    <submittedName>
        <fullName evidence="1">Extracellular matrix regulator RemB</fullName>
    </submittedName>
</protein>
<dbReference type="Pfam" id="PF04025">
    <property type="entry name" value="RemA-like"/>
    <property type="match status" value="1"/>
</dbReference>
<evidence type="ECO:0000313" key="1">
    <source>
        <dbReference type="EMBL" id="XDK32816.1"/>
    </source>
</evidence>
<dbReference type="NCBIfam" id="NF046065">
    <property type="entry name" value="MtxRegRemB"/>
    <property type="match status" value="1"/>
</dbReference>
<dbReference type="EMBL" id="CP162599">
    <property type="protein sequence ID" value="XDK32816.1"/>
    <property type="molecule type" value="Genomic_DNA"/>
</dbReference>
<name>A0AB39HRG0_9BACI</name>
<gene>
    <name evidence="1" type="primary">remB</name>
    <name evidence="1" type="ORF">AB4Y30_00025</name>
</gene>
<dbReference type="RefSeq" id="WP_368653503.1">
    <property type="nucleotide sequence ID" value="NZ_CP162599.1"/>
</dbReference>
<accession>A0AB39HRG0</accession>
<proteinExistence type="predicted"/>
<dbReference type="InterPro" id="IPR007169">
    <property type="entry name" value="RemA-like"/>
</dbReference>